<dbReference type="RefSeq" id="WP_220616672.1">
    <property type="nucleotide sequence ID" value="NZ_RKLR01000001.1"/>
</dbReference>
<organism evidence="2 3">
    <name type="scientific">Haloarcula rubra</name>
    <dbReference type="NCBI Taxonomy" id="2487747"/>
    <lineage>
        <taxon>Archaea</taxon>
        <taxon>Methanobacteriati</taxon>
        <taxon>Methanobacteriota</taxon>
        <taxon>Stenosarchaea group</taxon>
        <taxon>Halobacteria</taxon>
        <taxon>Halobacteriales</taxon>
        <taxon>Haloarculaceae</taxon>
        <taxon>Haloarcula</taxon>
    </lineage>
</organism>
<feature type="region of interest" description="Disordered" evidence="1">
    <location>
        <begin position="48"/>
        <end position="88"/>
    </location>
</feature>
<dbReference type="EMBL" id="RKLR01000001">
    <property type="protein sequence ID" value="MBX0321661.1"/>
    <property type="molecule type" value="Genomic_DNA"/>
</dbReference>
<protein>
    <submittedName>
        <fullName evidence="2">Uncharacterized protein</fullName>
    </submittedName>
</protein>
<evidence type="ECO:0000313" key="3">
    <source>
        <dbReference type="Proteomes" id="UP001430377"/>
    </source>
</evidence>
<keyword evidence="3" id="KW-1185">Reference proteome</keyword>
<proteinExistence type="predicted"/>
<name>A0AAW4PLM7_9EURY</name>
<evidence type="ECO:0000256" key="1">
    <source>
        <dbReference type="SAM" id="MobiDB-lite"/>
    </source>
</evidence>
<dbReference type="AlphaFoldDB" id="A0AAW4PLM7"/>
<reference evidence="2 3" key="1">
    <citation type="submission" date="2021-06" db="EMBL/GenBank/DDBJ databases">
        <title>Halomicroarcula sp. a new haloarchaeum isolated from saline soil.</title>
        <authorList>
            <person name="Duran-Viseras A."/>
            <person name="Sanchez-Porro C."/>
            <person name="Ventosa A."/>
        </authorList>
    </citation>
    <scope>NUCLEOTIDE SEQUENCE [LARGE SCALE GENOMIC DNA]</scope>
    <source>
        <strain evidence="2 3">F13</strain>
    </source>
</reference>
<feature type="compositionally biased region" description="Basic and acidic residues" evidence="1">
    <location>
        <begin position="57"/>
        <end position="71"/>
    </location>
</feature>
<feature type="region of interest" description="Disordered" evidence="1">
    <location>
        <begin position="1"/>
        <end position="23"/>
    </location>
</feature>
<gene>
    <name evidence="2" type="ORF">EGH21_01325</name>
</gene>
<comment type="caution">
    <text evidence="2">The sequence shown here is derived from an EMBL/GenBank/DDBJ whole genome shotgun (WGS) entry which is preliminary data.</text>
</comment>
<feature type="compositionally biased region" description="Polar residues" evidence="1">
    <location>
        <begin position="1"/>
        <end position="10"/>
    </location>
</feature>
<evidence type="ECO:0000313" key="2">
    <source>
        <dbReference type="EMBL" id="MBX0321661.1"/>
    </source>
</evidence>
<accession>A0AAW4PLM7</accession>
<dbReference type="Proteomes" id="UP001430377">
    <property type="component" value="Unassembled WGS sequence"/>
</dbReference>
<sequence length="88" mass="9119">MSETGTNGDTDVSDALSALGDSMERLSTNTTGLGAAVKQLQASTQRLSAQQSAVAERMTETADTLGRDDTARQPSATRRSGRSAVADD</sequence>